<dbReference type="InterPro" id="IPR007235">
    <property type="entry name" value="Glyco_trans_28_C"/>
</dbReference>
<dbReference type="SUPFAM" id="SSF53756">
    <property type="entry name" value="UDP-Glycosyltransferase/glycogen phosphorylase"/>
    <property type="match status" value="1"/>
</dbReference>
<evidence type="ECO:0000256" key="3">
    <source>
        <dbReference type="ARBA" id="ARBA00022676"/>
    </source>
</evidence>
<organism evidence="13 14">
    <name type="scientific">Candidatus Haliotispira prima</name>
    <dbReference type="NCBI Taxonomy" id="3034016"/>
    <lineage>
        <taxon>Bacteria</taxon>
        <taxon>Pseudomonadati</taxon>
        <taxon>Spirochaetota</taxon>
        <taxon>Spirochaetia</taxon>
        <taxon>Spirochaetales</taxon>
        <taxon>Spirochaetaceae</taxon>
        <taxon>Candidatus Haliotispira</taxon>
    </lineage>
</organism>
<keyword evidence="2 10" id="KW-0132">Cell division</keyword>
<comment type="function">
    <text evidence="10">Cell wall formation. Catalyzes the transfer of a GlcNAc subunit on undecaprenyl-pyrophosphoryl-MurNAc-pentapeptide (lipid intermediate I) to form undecaprenyl-pyrophosphoryl-MurNAc-(pentapeptide)GlcNAc (lipid intermediate II).</text>
</comment>
<comment type="similarity">
    <text evidence="10">Belongs to the glycosyltransferase 28 family. MurG subfamily.</text>
</comment>
<dbReference type="EMBL" id="CP123443">
    <property type="protein sequence ID" value="WGK68054.1"/>
    <property type="molecule type" value="Genomic_DNA"/>
</dbReference>
<dbReference type="CDD" id="cd03785">
    <property type="entry name" value="GT28_MurG"/>
    <property type="match status" value="1"/>
</dbReference>
<feature type="binding site" evidence="10">
    <location>
        <position position="261"/>
    </location>
    <ligand>
        <name>UDP-N-acetyl-alpha-D-glucosamine</name>
        <dbReference type="ChEBI" id="CHEBI:57705"/>
    </ligand>
</feature>
<evidence type="ECO:0000256" key="1">
    <source>
        <dbReference type="ARBA" id="ARBA00022475"/>
    </source>
</evidence>
<keyword evidence="4 10" id="KW-0808">Transferase</keyword>
<keyword evidence="1 10" id="KW-1003">Cell membrane</keyword>
<dbReference type="Gene3D" id="3.40.50.2000">
    <property type="entry name" value="Glycogen Phosphorylase B"/>
    <property type="match status" value="2"/>
</dbReference>
<feature type="binding site" evidence="10">
    <location>
        <begin position="26"/>
        <end position="28"/>
    </location>
    <ligand>
        <name>UDP-N-acetyl-alpha-D-glucosamine</name>
        <dbReference type="ChEBI" id="CHEBI:57705"/>
    </ligand>
</feature>
<protein>
    <recommendedName>
        <fullName evidence="10">UDP-N-acetylglucosamine--N-acetylmuramyl-(pentapeptide) pyrophosphoryl-undecaprenol N-acetylglucosamine transferase</fullName>
        <ecNumber evidence="10">2.4.1.227</ecNumber>
    </recommendedName>
    <alternativeName>
        <fullName evidence="10">Undecaprenyl-PP-MurNAc-pentapeptide-UDPGlcNAc GlcNAc transferase</fullName>
    </alternativeName>
</protein>
<dbReference type="GO" id="GO:0016757">
    <property type="term" value="F:glycosyltransferase activity"/>
    <property type="evidence" value="ECO:0007669"/>
    <property type="project" value="UniProtKB-KW"/>
</dbReference>
<keyword evidence="7 10" id="KW-0472">Membrane</keyword>
<evidence type="ECO:0000256" key="7">
    <source>
        <dbReference type="ARBA" id="ARBA00023136"/>
    </source>
</evidence>
<evidence type="ECO:0000256" key="4">
    <source>
        <dbReference type="ARBA" id="ARBA00022679"/>
    </source>
</evidence>
<evidence type="ECO:0000259" key="12">
    <source>
        <dbReference type="Pfam" id="PF04101"/>
    </source>
</evidence>
<evidence type="ECO:0000256" key="8">
    <source>
        <dbReference type="ARBA" id="ARBA00023306"/>
    </source>
</evidence>
<comment type="pathway">
    <text evidence="10">Cell wall biogenesis; peptidoglycan biosynthesis.</text>
</comment>
<evidence type="ECO:0000313" key="13">
    <source>
        <dbReference type="EMBL" id="WGK68054.1"/>
    </source>
</evidence>
<dbReference type="InterPro" id="IPR006009">
    <property type="entry name" value="GlcNAc_MurG"/>
</dbReference>
<comment type="subcellular location">
    <subcellularLocation>
        <location evidence="10">Cell membrane</location>
        <topology evidence="10">Peripheral membrane protein</topology>
        <orientation evidence="10">Cytoplasmic side</orientation>
    </subcellularLocation>
</comment>
<evidence type="ECO:0000256" key="9">
    <source>
        <dbReference type="ARBA" id="ARBA00023316"/>
    </source>
</evidence>
<dbReference type="RefSeq" id="WP_326926219.1">
    <property type="nucleotide sequence ID" value="NZ_CP123443.1"/>
</dbReference>
<keyword evidence="14" id="KW-1185">Reference proteome</keyword>
<feature type="binding site" evidence="10">
    <location>
        <position position="197"/>
    </location>
    <ligand>
        <name>UDP-N-acetyl-alpha-D-glucosamine</name>
        <dbReference type="ChEBI" id="CHEBI:57705"/>
    </ligand>
</feature>
<dbReference type="Pfam" id="PF04101">
    <property type="entry name" value="Glyco_tran_28_C"/>
    <property type="match status" value="1"/>
</dbReference>
<keyword evidence="9 10" id="KW-0961">Cell wall biogenesis/degradation</keyword>
<evidence type="ECO:0000256" key="2">
    <source>
        <dbReference type="ARBA" id="ARBA00022618"/>
    </source>
</evidence>
<evidence type="ECO:0000259" key="11">
    <source>
        <dbReference type="Pfam" id="PF03033"/>
    </source>
</evidence>
<dbReference type="EC" id="2.4.1.227" evidence="10"/>
<dbReference type="Proteomes" id="UP001228690">
    <property type="component" value="Chromosome"/>
</dbReference>
<evidence type="ECO:0000256" key="5">
    <source>
        <dbReference type="ARBA" id="ARBA00022960"/>
    </source>
</evidence>
<evidence type="ECO:0000313" key="14">
    <source>
        <dbReference type="Proteomes" id="UP001228690"/>
    </source>
</evidence>
<keyword evidence="5 10" id="KW-0133">Cell shape</keyword>
<comment type="catalytic activity">
    <reaction evidence="10">
        <text>di-trans,octa-cis-undecaprenyl diphospho-N-acetyl-alpha-D-muramoyl-L-alanyl-D-glutamyl-meso-2,6-diaminopimeloyl-D-alanyl-D-alanine + UDP-N-acetyl-alpha-D-glucosamine = di-trans,octa-cis-undecaprenyl diphospho-[N-acetyl-alpha-D-glucosaminyl-(1-&gt;4)]-N-acetyl-alpha-D-muramoyl-L-alanyl-D-glutamyl-meso-2,6-diaminopimeloyl-D-alanyl-D-alanine + UDP + H(+)</text>
        <dbReference type="Rhea" id="RHEA:31227"/>
        <dbReference type="ChEBI" id="CHEBI:15378"/>
        <dbReference type="ChEBI" id="CHEBI:57705"/>
        <dbReference type="ChEBI" id="CHEBI:58223"/>
        <dbReference type="ChEBI" id="CHEBI:61387"/>
        <dbReference type="ChEBI" id="CHEBI:61388"/>
        <dbReference type="EC" id="2.4.1.227"/>
    </reaction>
</comment>
<keyword evidence="6 10" id="KW-0573">Peptidoglycan synthesis</keyword>
<dbReference type="PANTHER" id="PTHR21015:SF27">
    <property type="entry name" value="UDP-N-ACETYLGLUCOSAMINE--N-ACETYLMURAMYL-(PENTAPEPTIDE) PYROPHOSPHORYL-UNDECAPRENOL N-ACETYLGLUCOSAMINE TRANSFERASE"/>
    <property type="match status" value="1"/>
</dbReference>
<feature type="binding site" evidence="10">
    <location>
        <position position="366"/>
    </location>
    <ligand>
        <name>UDP-N-acetyl-alpha-D-glucosamine</name>
        <dbReference type="ChEBI" id="CHEBI:57705"/>
    </ligand>
</feature>
<keyword evidence="8 10" id="KW-0131">Cell cycle</keyword>
<gene>
    <name evidence="10" type="primary">murG</name>
    <name evidence="13" type="ORF">P0082_06115</name>
</gene>
<feature type="domain" description="Glycosyl transferase family 28 C-terminal" evidence="12">
    <location>
        <begin position="255"/>
        <end position="382"/>
    </location>
</feature>
<dbReference type="PANTHER" id="PTHR21015">
    <property type="entry name" value="UDP-N-ACETYLGLUCOSAMINE--N-ACETYLMURAMYL-(PENTAPEPTIDE) PYROPHOSPHORYL-UNDECAPRENOL N-ACETYLGLUCOSAMINE TRANSFERASE 1"/>
    <property type="match status" value="1"/>
</dbReference>
<reference evidence="13 14" key="1">
    <citation type="submission" date="2023-04" db="EMBL/GenBank/DDBJ databases">
        <title>Spirochaete genome identified in red abalone sample constitutes a novel genus.</title>
        <authorList>
            <person name="Sharma S.P."/>
            <person name="Purcell C.M."/>
            <person name="Hyde J.R."/>
            <person name="Severin A.J."/>
        </authorList>
    </citation>
    <scope>NUCLEOTIDE SEQUENCE [LARGE SCALE GENOMIC DNA]</scope>
    <source>
        <strain evidence="13 14">SP-2023</strain>
    </source>
</reference>
<feature type="domain" description="Glycosyltransferase family 28 N-terminal" evidence="11">
    <location>
        <begin position="19"/>
        <end position="168"/>
    </location>
</feature>
<evidence type="ECO:0000256" key="10">
    <source>
        <dbReference type="HAMAP-Rule" id="MF_00033"/>
    </source>
</evidence>
<dbReference type="Pfam" id="PF03033">
    <property type="entry name" value="Glyco_transf_28"/>
    <property type="match status" value="1"/>
</dbReference>
<keyword evidence="3 10" id="KW-0328">Glycosyltransferase</keyword>
<dbReference type="HAMAP" id="MF_00033">
    <property type="entry name" value="MurG"/>
    <property type="match status" value="1"/>
</dbReference>
<sequence length="447" mass="49999">MSRKGTKQPTNHNTAGYCIALSGGGTGGHVYPALAMLQRLEQRLSQTQPDTVLEVLWLGGHNGIEKDIVAQQALRFSRLKIEYCGISCGKLRRYFSWQNCSDLLRTLLGIRQSYHILRRKRPALLFSKGGFVTVPGIIAAKLLNIPSLAHESDLDPGLATRLALPFLETLFLPYEQSRKYYKAKYQAKLEVSGNPVRAEFFARQAAQQSGSEQDTVTQSPAVQTTTQTPIQAAVESRLLPADWLNANGRLHRPLLLVLGGSLGAHELNTYVKHWLRNDKTTIPESLYILHQCGKQQHQELRHLEKQHSHYRVHDFISDGLDAAYRLCRESGGLVLSRAGAGALWEILVSENRSILVPLQSGTRGDQLRNARLFTEQGRAQSFITTQSTEDTDKQRNSENLLEQIQLILQDGASSACPWSPVPQSAQQIPDAALHIAQRIWQRLQQTH</sequence>
<accession>A0ABY8MDL5</accession>
<name>A0ABY8MDL5_9SPIO</name>
<comment type="caution">
    <text evidence="10">Lacks conserved residue(s) required for the propagation of feature annotation.</text>
</comment>
<dbReference type="InterPro" id="IPR004276">
    <property type="entry name" value="GlycoTrans_28_N"/>
</dbReference>
<evidence type="ECO:0000256" key="6">
    <source>
        <dbReference type="ARBA" id="ARBA00022984"/>
    </source>
</evidence>
<proteinExistence type="inferred from homology"/>